<comment type="similarity">
    <text evidence="6">Belongs to the glycosyl hydrolase 74 family.</text>
</comment>
<gene>
    <name evidence="8" type="ORF">ACFO8M_04090</name>
</gene>
<feature type="chain" id="PRO_5046988493" evidence="7">
    <location>
        <begin position="25"/>
        <end position="795"/>
    </location>
</feature>
<keyword evidence="1 7" id="KW-0732">Signal</keyword>
<dbReference type="Proteomes" id="UP001595712">
    <property type="component" value="Unassembled WGS sequence"/>
</dbReference>
<protein>
    <submittedName>
        <fullName evidence="8">Xyloglucanase</fullName>
    </submittedName>
</protein>
<evidence type="ECO:0000256" key="2">
    <source>
        <dbReference type="ARBA" id="ARBA00022801"/>
    </source>
</evidence>
<dbReference type="Gene3D" id="2.130.10.10">
    <property type="entry name" value="YVTN repeat-like/Quinoprotein amine dehydrogenase"/>
    <property type="match status" value="2"/>
</dbReference>
<evidence type="ECO:0000256" key="7">
    <source>
        <dbReference type="SAM" id="SignalP"/>
    </source>
</evidence>
<evidence type="ECO:0000256" key="3">
    <source>
        <dbReference type="ARBA" id="ARBA00023277"/>
    </source>
</evidence>
<comment type="caution">
    <text evidence="8">The sequence shown here is derived from an EMBL/GenBank/DDBJ whole genome shotgun (WGS) entry which is preliminary data.</text>
</comment>
<evidence type="ECO:0000256" key="6">
    <source>
        <dbReference type="ARBA" id="ARBA00037986"/>
    </source>
</evidence>
<evidence type="ECO:0000256" key="1">
    <source>
        <dbReference type="ARBA" id="ARBA00022729"/>
    </source>
</evidence>
<keyword evidence="9" id="KW-1185">Reference proteome</keyword>
<dbReference type="InterPro" id="IPR015943">
    <property type="entry name" value="WD40/YVTN_repeat-like_dom_sf"/>
</dbReference>
<dbReference type="InterPro" id="IPR052025">
    <property type="entry name" value="Xyloglucanase_GH74"/>
</dbReference>
<dbReference type="CDD" id="cd15482">
    <property type="entry name" value="Sialidase_non-viral"/>
    <property type="match status" value="2"/>
</dbReference>
<dbReference type="EMBL" id="JBHRWO010000004">
    <property type="protein sequence ID" value="MFC3491667.1"/>
    <property type="molecule type" value="Genomic_DNA"/>
</dbReference>
<keyword evidence="5" id="KW-0624">Polysaccharide degradation</keyword>
<dbReference type="RefSeq" id="WP_387970846.1">
    <property type="nucleotide sequence ID" value="NZ_JBHRWO010000004.1"/>
</dbReference>
<dbReference type="PANTHER" id="PTHR43739:SF2">
    <property type="entry name" value="OLIGOXYLOGLUCAN-REDUCING END-SPECIFIC XYLOGLUCANASE-RELATED"/>
    <property type="match status" value="1"/>
</dbReference>
<evidence type="ECO:0000313" key="9">
    <source>
        <dbReference type="Proteomes" id="UP001595712"/>
    </source>
</evidence>
<sequence length="795" mass="84602">MRRRTFTASLGAAAVAAAAVPAHASAKTSASCEDAYTWRNAVVNGGGYVPGIVFNETEADLIYARTDIGGLYRWQEPTQTWLPLLDWVGWDEWGWTGVVSVATDPVETDRVYAAVGTYTNDWDPTNGAVLYSDDRGATWGAAELPFKQGGNMPGRGMGERLAVDPTDNAVVYLGTPNGNGLWRSVDHGRTWAKVEAFPNAGNFVQDPGSDYSDDNQGVIWVEFDQTGGRIFVGVADPADPLYVSEDRGQTWQPVPGAAAIGAVDGNRAIPKQAAIDHANGHLFIVTSWDPGPYNGAPASGKGGAVWRLDLATGDWKDVTPTYSPVGKTPGFGGITVDRQRPGTLMTATQNNWYPDEIIYRSRDSGATWETSWDYAWDANWSWPPERTDRFTMDASGSEWLSFGGSDDGPAYAVKHGWMIDALSIDPHNSDRVMWGTGATIWGTEQLTAWDAQGALLGWDDAAGHQVALPIEPFAVAVRADGVEETAVQDIAALGGTLVSATGDLGGFVQTDLGRAGVQIRRPDWSSGRGVDFAALNPDVVVGTGDVHGDVDGHVGVSTDRGATWLTTKRLEGVAGGANGGTVAVSADGAVIVWTPGDGTTAPVFSTDLGQTWTPVDGLPAGAKVRADRVDPNRLYAFASGVFFASTNGGLSFAETGASGLPAEGDVDFRAVPGKRGHLWLVGGNTPAEVDPVYGMWRSTDGGRSWRRIRDFEAADAVGFGKGRRRGYPAIYTSAKAGGQRGIWRSTDEGQSWARINDDAHQWAWTGKAISGDPEVYGRVYIATNGRGLIYGDITD</sequence>
<evidence type="ECO:0000256" key="5">
    <source>
        <dbReference type="ARBA" id="ARBA00023326"/>
    </source>
</evidence>
<evidence type="ECO:0000256" key="4">
    <source>
        <dbReference type="ARBA" id="ARBA00023295"/>
    </source>
</evidence>
<dbReference type="PANTHER" id="PTHR43739">
    <property type="entry name" value="XYLOGLUCANASE (EUROFUNG)"/>
    <property type="match status" value="1"/>
</dbReference>
<keyword evidence="4" id="KW-0326">Glycosidase</keyword>
<organism evidence="8 9">
    <name type="scientific">Glycomyces rhizosphaerae</name>
    <dbReference type="NCBI Taxonomy" id="2054422"/>
    <lineage>
        <taxon>Bacteria</taxon>
        <taxon>Bacillati</taxon>
        <taxon>Actinomycetota</taxon>
        <taxon>Actinomycetes</taxon>
        <taxon>Glycomycetales</taxon>
        <taxon>Glycomycetaceae</taxon>
        <taxon>Glycomyces</taxon>
    </lineage>
</organism>
<reference evidence="9" key="1">
    <citation type="journal article" date="2019" name="Int. J. Syst. Evol. Microbiol.">
        <title>The Global Catalogue of Microorganisms (GCM) 10K type strain sequencing project: providing services to taxonomists for standard genome sequencing and annotation.</title>
        <authorList>
            <consortium name="The Broad Institute Genomics Platform"/>
            <consortium name="The Broad Institute Genome Sequencing Center for Infectious Disease"/>
            <person name="Wu L."/>
            <person name="Ma J."/>
        </authorList>
    </citation>
    <scope>NUCLEOTIDE SEQUENCE [LARGE SCALE GENOMIC DNA]</scope>
    <source>
        <strain evidence="9">CGMCC 4.7396</strain>
    </source>
</reference>
<evidence type="ECO:0000313" key="8">
    <source>
        <dbReference type="EMBL" id="MFC3491667.1"/>
    </source>
</evidence>
<keyword evidence="3" id="KW-0119">Carbohydrate metabolism</keyword>
<dbReference type="SUPFAM" id="SSF110296">
    <property type="entry name" value="Oligoxyloglucan reducing end-specific cellobiohydrolase"/>
    <property type="match status" value="2"/>
</dbReference>
<name>A0ABV7PSU8_9ACTN</name>
<accession>A0ABV7PSU8</accession>
<proteinExistence type="inferred from homology"/>
<feature type="signal peptide" evidence="7">
    <location>
        <begin position="1"/>
        <end position="24"/>
    </location>
</feature>
<keyword evidence="2" id="KW-0378">Hydrolase</keyword>